<dbReference type="EMBL" id="QGQD01000051">
    <property type="protein sequence ID" value="TLD00658.1"/>
    <property type="molecule type" value="Genomic_DNA"/>
</dbReference>
<organism evidence="1 2">
    <name type="scientific">Robinsoniella peoriensis</name>
    <dbReference type="NCBI Taxonomy" id="180332"/>
    <lineage>
        <taxon>Bacteria</taxon>
        <taxon>Bacillati</taxon>
        <taxon>Bacillota</taxon>
        <taxon>Clostridia</taxon>
        <taxon>Lachnospirales</taxon>
        <taxon>Lachnospiraceae</taxon>
        <taxon>Robinsoniella</taxon>
    </lineage>
</organism>
<dbReference type="Proteomes" id="UP000306509">
    <property type="component" value="Unassembled WGS sequence"/>
</dbReference>
<evidence type="ECO:0000313" key="2">
    <source>
        <dbReference type="Proteomes" id="UP000306509"/>
    </source>
</evidence>
<name>A0A4V6HRW6_9FIRM</name>
<evidence type="ECO:0000313" key="1">
    <source>
        <dbReference type="EMBL" id="TLD00658.1"/>
    </source>
</evidence>
<accession>A0A4V6HRW6</accession>
<protein>
    <submittedName>
        <fullName evidence="1">Uncharacterized protein</fullName>
    </submittedName>
</protein>
<sequence length="55" mass="6656">MNHKRLQIKTKAEDMYPEDYDFSIIFDTVENRKARHLMERKYVKGLEVPVNLKES</sequence>
<reference evidence="1 2" key="1">
    <citation type="journal article" date="2019" name="Anaerobe">
        <title>Detection of Robinsoniella peoriensis in multiple bone samples of a trauma patient.</title>
        <authorList>
            <person name="Schrottner P."/>
            <person name="Hartwich K."/>
            <person name="Bunk B."/>
            <person name="Schober I."/>
            <person name="Helbig S."/>
            <person name="Rudolph W.W."/>
            <person name="Gunzer F."/>
        </authorList>
    </citation>
    <scope>NUCLEOTIDE SEQUENCE [LARGE SCALE GENOMIC DNA]</scope>
    <source>
        <strain evidence="1 2">DSM 106044</strain>
    </source>
</reference>
<dbReference type="AlphaFoldDB" id="A0A4V6HRW6"/>
<gene>
    <name evidence="1" type="ORF">DSM106044_02490</name>
</gene>
<keyword evidence="2" id="KW-1185">Reference proteome</keyword>
<proteinExistence type="predicted"/>
<comment type="caution">
    <text evidence="1">The sequence shown here is derived from an EMBL/GenBank/DDBJ whole genome shotgun (WGS) entry which is preliminary data.</text>
</comment>